<evidence type="ECO:0000256" key="10">
    <source>
        <dbReference type="ARBA" id="ARBA00030775"/>
    </source>
</evidence>
<evidence type="ECO:0000256" key="8">
    <source>
        <dbReference type="ARBA" id="ARBA00023136"/>
    </source>
</evidence>
<dbReference type="GO" id="GO:0005886">
    <property type="term" value="C:plasma membrane"/>
    <property type="evidence" value="ECO:0007669"/>
    <property type="project" value="UniProtKB-SubCell"/>
</dbReference>
<dbReference type="EMBL" id="LZDS01000025">
    <property type="protein sequence ID" value="OBX28553.1"/>
    <property type="molecule type" value="Genomic_DNA"/>
</dbReference>
<dbReference type="Gene3D" id="3.55.40.10">
    <property type="entry name" value="minor pseudopilin epsh domain"/>
    <property type="match status" value="1"/>
</dbReference>
<keyword evidence="8 11" id="KW-0472">Membrane</keyword>
<reference evidence="14" key="1">
    <citation type="submission" date="2016-06" db="EMBL/GenBank/DDBJ databases">
        <authorList>
            <person name="Radolfova-Krizova L."/>
            <person name="Nemec A."/>
        </authorList>
    </citation>
    <scope>NUCLEOTIDE SEQUENCE [LARGE SCALE GENOMIC DNA]</scope>
    <source>
        <strain evidence="14">ANC 4275</strain>
    </source>
</reference>
<comment type="subcellular location">
    <subcellularLocation>
        <location evidence="1">Cell inner membrane</location>
        <topology evidence="1">Single-pass membrane protein</topology>
    </subcellularLocation>
</comment>
<keyword evidence="3" id="KW-1003">Cell membrane</keyword>
<keyword evidence="4" id="KW-0488">Methylation</keyword>
<evidence type="ECO:0000256" key="11">
    <source>
        <dbReference type="SAM" id="Phobius"/>
    </source>
</evidence>
<keyword evidence="14" id="KW-1185">Reference proteome</keyword>
<proteinExistence type="inferred from homology"/>
<feature type="domain" description="General secretion pathway GspH" evidence="12">
    <location>
        <begin position="48"/>
        <end position="160"/>
    </location>
</feature>
<evidence type="ECO:0000313" key="13">
    <source>
        <dbReference type="EMBL" id="OBX28553.1"/>
    </source>
</evidence>
<evidence type="ECO:0000256" key="4">
    <source>
        <dbReference type="ARBA" id="ARBA00022481"/>
    </source>
</evidence>
<dbReference type="Proteomes" id="UP000185753">
    <property type="component" value="Unassembled WGS sequence"/>
</dbReference>
<evidence type="ECO:0000256" key="9">
    <source>
        <dbReference type="ARBA" id="ARBA00025772"/>
    </source>
</evidence>
<dbReference type="GO" id="GO:0015628">
    <property type="term" value="P:protein secretion by the type II secretion system"/>
    <property type="evidence" value="ECO:0007669"/>
    <property type="project" value="InterPro"/>
</dbReference>
<comment type="similarity">
    <text evidence="9">Belongs to the GSP H family.</text>
</comment>
<keyword evidence="6 11" id="KW-0812">Transmembrane</keyword>
<dbReference type="AlphaFoldDB" id="A0A1A7RAR6"/>
<evidence type="ECO:0000256" key="7">
    <source>
        <dbReference type="ARBA" id="ARBA00022989"/>
    </source>
</evidence>
<name>A0A1A7RAR6_9GAMM</name>
<dbReference type="RefSeq" id="WP_067764914.1">
    <property type="nucleotide sequence ID" value="NZ_JBLZYA010000016.1"/>
</dbReference>
<evidence type="ECO:0000259" key="12">
    <source>
        <dbReference type="Pfam" id="PF12019"/>
    </source>
</evidence>
<gene>
    <name evidence="13" type="ORF">A9J31_05665</name>
</gene>
<sequence length="173" mass="19758">MFYIIKNGFTLFEIIITILIIAIITTIALPHFHKMMAEREIKKVKATIISSSHYARNHASLYHANIVICPTPDLKQCQSNHWNTGFLIFIDQNKNRQVDSNEKILYQEALNLKYGDLNWRGTLSTPSLTFQALSGLPIGSNGSFYYCSKSDLPHQRIIMSKMAHIRIENPSTC</sequence>
<dbReference type="GO" id="GO:0015627">
    <property type="term" value="C:type II protein secretion system complex"/>
    <property type="evidence" value="ECO:0007669"/>
    <property type="project" value="InterPro"/>
</dbReference>
<dbReference type="Pfam" id="PF07963">
    <property type="entry name" value="N_methyl"/>
    <property type="match status" value="1"/>
</dbReference>
<evidence type="ECO:0000256" key="6">
    <source>
        <dbReference type="ARBA" id="ARBA00022692"/>
    </source>
</evidence>
<organism evidence="13 14">
    <name type="scientific">Acinetobacter gandensis</name>
    <dbReference type="NCBI Taxonomy" id="1443941"/>
    <lineage>
        <taxon>Bacteria</taxon>
        <taxon>Pseudomonadati</taxon>
        <taxon>Pseudomonadota</taxon>
        <taxon>Gammaproteobacteria</taxon>
        <taxon>Moraxellales</taxon>
        <taxon>Moraxellaceae</taxon>
        <taxon>Acinetobacter</taxon>
    </lineage>
</organism>
<feature type="transmembrane region" description="Helical" evidence="11">
    <location>
        <begin position="12"/>
        <end position="32"/>
    </location>
</feature>
<protein>
    <recommendedName>
        <fullName evidence="2">Type II secretion system protein H</fullName>
    </recommendedName>
    <alternativeName>
        <fullName evidence="10">General secretion pathway protein H</fullName>
    </alternativeName>
</protein>
<keyword evidence="5" id="KW-0997">Cell inner membrane</keyword>
<dbReference type="Pfam" id="PF12019">
    <property type="entry name" value="GspH"/>
    <property type="match status" value="1"/>
</dbReference>
<dbReference type="STRING" id="1443941.A9J31_05665"/>
<dbReference type="InterPro" id="IPR045584">
    <property type="entry name" value="Pilin-like"/>
</dbReference>
<dbReference type="SUPFAM" id="SSF54523">
    <property type="entry name" value="Pili subunits"/>
    <property type="match status" value="1"/>
</dbReference>
<dbReference type="InterPro" id="IPR022346">
    <property type="entry name" value="T2SS_GspH"/>
</dbReference>
<comment type="caution">
    <text evidence="13">The sequence shown here is derived from an EMBL/GenBank/DDBJ whole genome shotgun (WGS) entry which is preliminary data.</text>
</comment>
<evidence type="ECO:0000256" key="2">
    <source>
        <dbReference type="ARBA" id="ARBA00021549"/>
    </source>
</evidence>
<dbReference type="InterPro" id="IPR012902">
    <property type="entry name" value="N_methyl_site"/>
</dbReference>
<evidence type="ECO:0000256" key="1">
    <source>
        <dbReference type="ARBA" id="ARBA00004377"/>
    </source>
</evidence>
<dbReference type="OrthoDB" id="6120962at2"/>
<accession>A0A1A7RAR6</accession>
<evidence type="ECO:0000313" key="14">
    <source>
        <dbReference type="Proteomes" id="UP000185753"/>
    </source>
</evidence>
<keyword evidence="7 11" id="KW-1133">Transmembrane helix</keyword>
<evidence type="ECO:0000256" key="5">
    <source>
        <dbReference type="ARBA" id="ARBA00022519"/>
    </source>
</evidence>
<dbReference type="NCBIfam" id="TIGR02532">
    <property type="entry name" value="IV_pilin_GFxxxE"/>
    <property type="match status" value="1"/>
</dbReference>
<evidence type="ECO:0000256" key="3">
    <source>
        <dbReference type="ARBA" id="ARBA00022475"/>
    </source>
</evidence>